<keyword evidence="1" id="KW-0732">Signal</keyword>
<evidence type="ECO:0008006" key="4">
    <source>
        <dbReference type="Google" id="ProtNLM"/>
    </source>
</evidence>
<evidence type="ECO:0000313" key="3">
    <source>
        <dbReference type="Proteomes" id="UP000320042"/>
    </source>
</evidence>
<name>A0A563UJS4_9SPHI</name>
<gene>
    <name evidence="2" type="ORF">FPZ43_03860</name>
</gene>
<sequence length="936" mass="105050">MLRRLLLPLLIIPAVAANAQQLGGNPPSVKWQQVNTPAAKVIFPKGLDSSALNVAAIVARINNSTKPTIGTKQRQVSILLQNQSTISNAYVGLAPFRSEFYLTPSQNSFQLGSLRWTDQLAIHEFRHVQQYNNFNVGLSHVLKLFFGEGGQALGNALSVPDYFFEGDAVYNETHVSRQGRGRLPDFMNDYRSLWIAGKDYSWMKLRNGSYRDFVPNHYPLGYMLVAYGYQQYGNNFWKDVTQHAAAFKGGFYPWQQAIQKYSGKTYAQFRTDALAHFKNEFRGDVKDVSANPNQHFIADEQYPAFVNDSTVVYLKTTYDRVGRFVINTAGREKDIAVKNITTDSYFSYANGKIIYSAFRPDARWGYRQFNELVVLDINTHSQKRITRRTKYFSPSISADGKSIVAVSLDEKENSALHLLDMQGRLQSVLPNPGNLFYTYPKFYSDDRLIAAVRNPAGQMALVSTNMQGKDMQYLVPYSYNPIGFTQVQDKLAYFTQTKGLKDVLFAVDLTTKQIFEVTGGKVNKSISFYQPAAGPSKFAWVKPTAFGNQLIQVSKSDVKLEPVSSGGQKLLDFGITKLSADSTADLLDKTKPSDFAVTKYGKAYNLFNFHSLFPTVSDPNYSLALVGENVLNTFQSEVSFNYNRNEGYKSFGFEGIYGGLYPFISAGGDYTIDRNGYANGRRVYYNETALHAGLRVPFNLSVGNHYTNFSVGSSIYYSQNHFQQPFRAQYRDRSYAYLSNTISFSNQVQQARKQINPLFAQSVSLNYKKSVTNLDASQILATGSIYLPGLFNNHSLVLSGAYQQKGQNNAIGFSNDFPFSKGYGSVSLQSMDKFGASYHFPIAYPDAGVANLLYILRLRGYLYYDHTHATQARFYTNGASFNGNFRSAGAAVFFDARIFNQQPISFGIRYSHLFDPDVFGGNGKNRIELVLPVAIF</sequence>
<comment type="caution">
    <text evidence="2">The sequence shown here is derived from an EMBL/GenBank/DDBJ whole genome shotgun (WGS) entry which is preliminary data.</text>
</comment>
<dbReference type="Gene3D" id="2.120.10.30">
    <property type="entry name" value="TolB, C-terminal domain"/>
    <property type="match status" value="1"/>
</dbReference>
<dbReference type="OrthoDB" id="9799878at2"/>
<dbReference type="EMBL" id="VOEJ01000001">
    <property type="protein sequence ID" value="TWR31617.1"/>
    <property type="molecule type" value="Genomic_DNA"/>
</dbReference>
<reference evidence="2 3" key="1">
    <citation type="submission" date="2019-07" db="EMBL/GenBank/DDBJ databases">
        <authorList>
            <person name="Kim J."/>
        </authorList>
    </citation>
    <scope>NUCLEOTIDE SEQUENCE [LARGE SCALE GENOMIC DNA]</scope>
    <source>
        <strain evidence="3">dk17</strain>
    </source>
</reference>
<dbReference type="SUPFAM" id="SSF69304">
    <property type="entry name" value="Tricorn protease N-terminal domain"/>
    <property type="match status" value="1"/>
</dbReference>
<feature type="signal peptide" evidence="1">
    <location>
        <begin position="1"/>
        <end position="19"/>
    </location>
</feature>
<evidence type="ECO:0000313" key="2">
    <source>
        <dbReference type="EMBL" id="TWR31617.1"/>
    </source>
</evidence>
<proteinExistence type="predicted"/>
<protein>
    <recommendedName>
        <fullName evidence="4">Protein TolB</fullName>
    </recommendedName>
</protein>
<evidence type="ECO:0000256" key="1">
    <source>
        <dbReference type="SAM" id="SignalP"/>
    </source>
</evidence>
<dbReference type="AlphaFoldDB" id="A0A563UJS4"/>
<feature type="chain" id="PRO_5022091407" description="Protein TolB" evidence="1">
    <location>
        <begin position="20"/>
        <end position="936"/>
    </location>
</feature>
<organism evidence="2 3">
    <name type="scientific">Mucilaginibacter pallidiroseus</name>
    <dbReference type="NCBI Taxonomy" id="2599295"/>
    <lineage>
        <taxon>Bacteria</taxon>
        <taxon>Pseudomonadati</taxon>
        <taxon>Bacteroidota</taxon>
        <taxon>Sphingobacteriia</taxon>
        <taxon>Sphingobacteriales</taxon>
        <taxon>Sphingobacteriaceae</taxon>
        <taxon>Mucilaginibacter</taxon>
    </lineage>
</organism>
<dbReference type="InterPro" id="IPR011042">
    <property type="entry name" value="6-blade_b-propeller_TolB-like"/>
</dbReference>
<dbReference type="RefSeq" id="WP_146380515.1">
    <property type="nucleotide sequence ID" value="NZ_VOEJ01000001.1"/>
</dbReference>
<keyword evidence="3" id="KW-1185">Reference proteome</keyword>
<dbReference type="Proteomes" id="UP000320042">
    <property type="component" value="Unassembled WGS sequence"/>
</dbReference>
<accession>A0A563UJS4</accession>